<dbReference type="InterPro" id="IPR046349">
    <property type="entry name" value="C1-like_sf"/>
</dbReference>
<dbReference type="GO" id="GO:0046872">
    <property type="term" value="F:metal ion binding"/>
    <property type="evidence" value="ECO:0007669"/>
    <property type="project" value="UniProtKB-KW"/>
</dbReference>
<dbReference type="PROSITE" id="PS50238">
    <property type="entry name" value="RHOGAP"/>
    <property type="match status" value="1"/>
</dbReference>
<keyword evidence="4" id="KW-0440">LIM domain</keyword>
<proteinExistence type="predicted"/>
<dbReference type="SUPFAM" id="SSF48350">
    <property type="entry name" value="GTPase activation domain, GAP"/>
    <property type="match status" value="1"/>
</dbReference>
<accession>A0A2T9YP01</accession>
<dbReference type="GO" id="GO:0005096">
    <property type="term" value="F:GTPase activator activity"/>
    <property type="evidence" value="ECO:0007669"/>
    <property type="project" value="UniProtKB-KW"/>
</dbReference>
<comment type="caution">
    <text evidence="9">The sequence shown here is derived from an EMBL/GenBank/DDBJ whole genome shotgun (WGS) entry which is preliminary data.</text>
</comment>
<name>A0A2T9YP01_9FUNG</name>
<sequence>MVLNTNPLGAVSTLDNNPSFILNTKTSTFSNPNPNISPKILTSLSDTPIFSQTNYSNIPAFSEPKPLNISHLNSKMLTKNTFTKNAIPDSLEITDRNRSGEPLSPSLSTPECAPISKVFNSSDTPISTTSAVARTIAISNNSSSLANNPSQADTAANTDLDQVPICWGCSKNIESGKAIQFADGVWHLDCFKCTSCNKLIDYSSNLLFLANGKPICSECTYSCSLCNKSIYDEAIVTAEGTYHSECFRCSECKDKIQGKSFAKTNTNVIYCVPCYNKRKERKKAARKKQLQKSKFNDKNLPKLPTEKSSADSTQKNKVFTQPKSNILDSSEHLNTEVEASVPNVLSDYWIDYNKDALYDFDDNNSRSLDKLNTKPVLTDKKEKNSSSIDPNYNVAFKFSAASIDSNISYKPLKKSSNSNNLINNILPKTESNHLINFQINLENTYSKKIKAIKLLSLLDLRTELKSKYQHIMSLELELHKLKIATNSSALKPTLEPLFIEKKLDNTLDSPQSINKPLIEAVSAGLISEKSISKKAENFLGLNNTHSFTTFNTLRPVRCDVCNDLIWGLNNKELKCKVCGFTCHQRCLGNNIPNCSLYSKYRKDSLGSSPNSANTPGGLMDSNNSPSNAKTSDGADDLYTQNFNSGKLLDENHFKKPLEEQINFENSNDGITWIVKASINFIEKNGLLVEGIYRKSGSTTDIKAIQSEIIKKLSKSGNLESCKVADDSVDVCAVTSILKQYFRELPIPLLTFELYQSWVSLFQPSSFDDVQKIKRCREISEKLPSCYKSTLIYLLNHLNHVGSVSSVNLMNIPNLSLVFAPNLLRLPNLQFNQEMMHMSAINMCITFLINNVKKIWPVEKINITIDDQTTANDEKPLVKGLNTKIKINSDNESNTDINNNSKNLKPHTTNRPLHTTKDYKKKDRPLFKPSKQTAKQYKAMEVDNITQFPF</sequence>
<dbReference type="Proteomes" id="UP000245383">
    <property type="component" value="Unassembled WGS sequence"/>
</dbReference>
<evidence type="ECO:0008006" key="11">
    <source>
        <dbReference type="Google" id="ProtNLM"/>
    </source>
</evidence>
<dbReference type="SMART" id="SM00324">
    <property type="entry name" value="RhoGAP"/>
    <property type="match status" value="1"/>
</dbReference>
<evidence type="ECO:0000256" key="1">
    <source>
        <dbReference type="ARBA" id="ARBA00022468"/>
    </source>
</evidence>
<keyword evidence="3 4" id="KW-0862">Zinc</keyword>
<evidence type="ECO:0000313" key="9">
    <source>
        <dbReference type="EMBL" id="PVU94021.1"/>
    </source>
</evidence>
<dbReference type="InterPro" id="IPR002219">
    <property type="entry name" value="PKC_DAG/PE"/>
</dbReference>
<feature type="compositionally biased region" description="Polar residues" evidence="5">
    <location>
        <begin position="310"/>
        <end position="323"/>
    </location>
</feature>
<dbReference type="SUPFAM" id="SSF57716">
    <property type="entry name" value="Glucocorticoid receptor-like (DNA-binding domain)"/>
    <property type="match status" value="1"/>
</dbReference>
<dbReference type="AlphaFoldDB" id="A0A2T9YP01"/>
<protein>
    <recommendedName>
        <fullName evidence="11">RhoGAP-domain-containing protein</fullName>
    </recommendedName>
</protein>
<feature type="domain" description="LIM zinc-binding" evidence="6">
    <location>
        <begin position="164"/>
        <end position="226"/>
    </location>
</feature>
<evidence type="ECO:0000259" key="8">
    <source>
        <dbReference type="PROSITE" id="PS50238"/>
    </source>
</evidence>
<feature type="compositionally biased region" description="Polar residues" evidence="5">
    <location>
        <begin position="606"/>
        <end position="630"/>
    </location>
</feature>
<dbReference type="Gene3D" id="3.30.60.20">
    <property type="match status" value="1"/>
</dbReference>
<feature type="compositionally biased region" description="Basic and acidic residues" evidence="5">
    <location>
        <begin position="294"/>
        <end position="309"/>
    </location>
</feature>
<keyword evidence="1" id="KW-0343">GTPase activation</keyword>
<feature type="compositionally biased region" description="Polar residues" evidence="5">
    <location>
        <begin position="888"/>
        <end position="912"/>
    </location>
</feature>
<feature type="region of interest" description="Disordered" evidence="5">
    <location>
        <begin position="606"/>
        <end position="635"/>
    </location>
</feature>
<feature type="region of interest" description="Disordered" evidence="5">
    <location>
        <begin position="286"/>
        <end position="323"/>
    </location>
</feature>
<dbReference type="Pfam" id="PF00412">
    <property type="entry name" value="LIM"/>
    <property type="match status" value="2"/>
</dbReference>
<dbReference type="SMART" id="SM00132">
    <property type="entry name" value="LIM"/>
    <property type="match status" value="2"/>
</dbReference>
<dbReference type="InterPro" id="IPR008936">
    <property type="entry name" value="Rho_GTPase_activation_prot"/>
</dbReference>
<feature type="region of interest" description="Disordered" evidence="5">
    <location>
        <begin position="88"/>
        <end position="109"/>
    </location>
</feature>
<feature type="domain" description="Rho-GAP" evidence="8">
    <location>
        <begin position="655"/>
        <end position="855"/>
    </location>
</feature>
<feature type="compositionally biased region" description="Basic and acidic residues" evidence="5">
    <location>
        <begin position="914"/>
        <end position="925"/>
    </location>
</feature>
<dbReference type="Pfam" id="PF00620">
    <property type="entry name" value="RhoGAP"/>
    <property type="match status" value="1"/>
</dbReference>
<dbReference type="OrthoDB" id="19923at2759"/>
<dbReference type="GO" id="GO:0007165">
    <property type="term" value="P:signal transduction"/>
    <property type="evidence" value="ECO:0007669"/>
    <property type="project" value="InterPro"/>
</dbReference>
<dbReference type="Gene3D" id="2.10.110.10">
    <property type="entry name" value="Cysteine Rich Protein"/>
    <property type="match status" value="2"/>
</dbReference>
<feature type="region of interest" description="Disordered" evidence="5">
    <location>
        <begin position="888"/>
        <end position="934"/>
    </location>
</feature>
<feature type="domain" description="Phorbol-ester/DAG-type" evidence="7">
    <location>
        <begin position="544"/>
        <end position="594"/>
    </location>
</feature>
<dbReference type="PROSITE" id="PS00479">
    <property type="entry name" value="ZF_DAG_PE_1"/>
    <property type="match status" value="1"/>
</dbReference>
<dbReference type="PROSITE" id="PS50081">
    <property type="entry name" value="ZF_DAG_PE_2"/>
    <property type="match status" value="1"/>
</dbReference>
<dbReference type="Pfam" id="PF00130">
    <property type="entry name" value="C1_1"/>
    <property type="match status" value="1"/>
</dbReference>
<dbReference type="STRING" id="133385.A0A2T9YP01"/>
<evidence type="ECO:0000256" key="5">
    <source>
        <dbReference type="SAM" id="MobiDB-lite"/>
    </source>
</evidence>
<dbReference type="PROSITE" id="PS00478">
    <property type="entry name" value="LIM_DOMAIN_1"/>
    <property type="match status" value="2"/>
</dbReference>
<dbReference type="CDD" id="cd08368">
    <property type="entry name" value="LIM"/>
    <property type="match status" value="1"/>
</dbReference>
<dbReference type="EMBL" id="MBFR01000104">
    <property type="protein sequence ID" value="PVU94021.1"/>
    <property type="molecule type" value="Genomic_DNA"/>
</dbReference>
<evidence type="ECO:0000256" key="2">
    <source>
        <dbReference type="ARBA" id="ARBA00022723"/>
    </source>
</evidence>
<keyword evidence="10" id="KW-1185">Reference proteome</keyword>
<gene>
    <name evidence="9" type="ORF">BB561_002889</name>
</gene>
<dbReference type="SUPFAM" id="SSF57889">
    <property type="entry name" value="Cysteine-rich domain"/>
    <property type="match status" value="1"/>
</dbReference>
<dbReference type="CDD" id="cd00159">
    <property type="entry name" value="RhoGAP"/>
    <property type="match status" value="1"/>
</dbReference>
<dbReference type="InterPro" id="IPR051854">
    <property type="entry name" value="Rho-type_GAP"/>
</dbReference>
<dbReference type="Gene3D" id="1.10.555.10">
    <property type="entry name" value="Rho GTPase activation protein"/>
    <property type="match status" value="1"/>
</dbReference>
<dbReference type="InterPro" id="IPR000198">
    <property type="entry name" value="RhoGAP_dom"/>
</dbReference>
<keyword evidence="2 4" id="KW-0479">Metal-binding</keyword>
<evidence type="ECO:0000259" key="6">
    <source>
        <dbReference type="PROSITE" id="PS50023"/>
    </source>
</evidence>
<evidence type="ECO:0000259" key="7">
    <source>
        <dbReference type="PROSITE" id="PS50081"/>
    </source>
</evidence>
<evidence type="ECO:0000256" key="3">
    <source>
        <dbReference type="ARBA" id="ARBA00022833"/>
    </source>
</evidence>
<dbReference type="PROSITE" id="PS50023">
    <property type="entry name" value="LIM_DOMAIN_2"/>
    <property type="match status" value="1"/>
</dbReference>
<evidence type="ECO:0000256" key="4">
    <source>
        <dbReference type="PROSITE-ProRule" id="PRU00125"/>
    </source>
</evidence>
<dbReference type="SMART" id="SM00109">
    <property type="entry name" value="C1"/>
    <property type="match status" value="1"/>
</dbReference>
<organism evidence="9 10">
    <name type="scientific">Smittium simulii</name>
    <dbReference type="NCBI Taxonomy" id="133385"/>
    <lineage>
        <taxon>Eukaryota</taxon>
        <taxon>Fungi</taxon>
        <taxon>Fungi incertae sedis</taxon>
        <taxon>Zoopagomycota</taxon>
        <taxon>Kickxellomycotina</taxon>
        <taxon>Harpellomycetes</taxon>
        <taxon>Harpellales</taxon>
        <taxon>Legeriomycetaceae</taxon>
        <taxon>Smittium</taxon>
    </lineage>
</organism>
<reference evidence="9 10" key="1">
    <citation type="journal article" date="2018" name="MBio">
        <title>Comparative Genomics Reveals the Core Gene Toolbox for the Fungus-Insect Symbiosis.</title>
        <authorList>
            <person name="Wang Y."/>
            <person name="Stata M."/>
            <person name="Wang W."/>
            <person name="Stajich J.E."/>
            <person name="White M.M."/>
            <person name="Moncalvo J.M."/>
        </authorList>
    </citation>
    <scope>NUCLEOTIDE SEQUENCE [LARGE SCALE GENOMIC DNA]</scope>
    <source>
        <strain evidence="9 10">SWE-8-4</strain>
    </source>
</reference>
<evidence type="ECO:0000313" key="10">
    <source>
        <dbReference type="Proteomes" id="UP000245383"/>
    </source>
</evidence>
<dbReference type="InterPro" id="IPR001781">
    <property type="entry name" value="Znf_LIM"/>
</dbReference>
<dbReference type="PANTHER" id="PTHR46075">
    <property type="entry name" value="CHIMERIN FAMILY MEMBER"/>
    <property type="match status" value="1"/>
</dbReference>
<dbReference type="PANTHER" id="PTHR46075:SF2">
    <property type="entry name" value="RHO GTPASE ACTIVATING PROTEIN AT 5A, ISOFORM A"/>
    <property type="match status" value="1"/>
</dbReference>